<dbReference type="AlphaFoldDB" id="A0A7X3G3D1"/>
<dbReference type="InterPro" id="IPR010752">
    <property type="entry name" value="DUF1329"/>
</dbReference>
<keyword evidence="3" id="KW-1185">Reference proteome</keyword>
<dbReference type="CDD" id="cd16329">
    <property type="entry name" value="LolA_like"/>
    <property type="match status" value="1"/>
</dbReference>
<dbReference type="Pfam" id="PF07044">
    <property type="entry name" value="DUF1329"/>
    <property type="match status" value="1"/>
</dbReference>
<keyword evidence="1" id="KW-0732">Signal</keyword>
<dbReference type="PROSITE" id="PS51257">
    <property type="entry name" value="PROKAR_LIPOPROTEIN"/>
    <property type="match status" value="1"/>
</dbReference>
<feature type="chain" id="PRO_5030714725" evidence="1">
    <location>
        <begin position="26"/>
        <end position="422"/>
    </location>
</feature>
<sequence>MYTRTMQLAPICALVLACFAAPAVAEELQAGTVISKANLDKVRNDTFEGKTIASLLTDKVEMQIRQHNLQLTLARSKPIIVDPRFGELTRKYADKVKFDPATREVSGWVAGLPFPTVSAGDPNAGDKLLWNFYLATQIEGSDVKNLLAQLYIDGKRGLDKVNEMTYCRYYMKGRLDQKDPTVGDGKILSKTMFQFTAPYDVRGLSLLAFHYDGPQVDDSWLYVKSMRRVRRLSGNNLLDAIGGSDILQDDVNLWNARPSWYPRIKLVGKRWILAMAHAKKHVWDKSKKGTPDEFPSQDLKHAPYWNPVNVWEPREVYVIEADAPSEHVYGKKVLYMDTDLNANMIWQSEVYDKKGEFWKHGFFSSVDSTGAVSGVKYRHPSSHNFFDFKAMHGTIAYIYDWTLDSGMKPEDVSIEKLEAGAK</sequence>
<evidence type="ECO:0000313" key="2">
    <source>
        <dbReference type="EMBL" id="MVW62955.1"/>
    </source>
</evidence>
<reference evidence="2 3" key="1">
    <citation type="submission" date="2019-12" db="EMBL/GenBank/DDBJ databases">
        <authorList>
            <person name="Li C."/>
            <person name="Zhao J."/>
        </authorList>
    </citation>
    <scope>NUCLEOTIDE SEQUENCE [LARGE SCALE GENOMIC DNA]</scope>
    <source>
        <strain evidence="2 3">NEAU-DD11</strain>
    </source>
</reference>
<gene>
    <name evidence="2" type="ORF">GPY61_23845</name>
</gene>
<evidence type="ECO:0000313" key="3">
    <source>
        <dbReference type="Proteomes" id="UP000443353"/>
    </source>
</evidence>
<organism evidence="2 3">
    <name type="scientific">Massilia cellulosiltytica</name>
    <dbReference type="NCBI Taxonomy" id="2683234"/>
    <lineage>
        <taxon>Bacteria</taxon>
        <taxon>Pseudomonadati</taxon>
        <taxon>Pseudomonadota</taxon>
        <taxon>Betaproteobacteria</taxon>
        <taxon>Burkholderiales</taxon>
        <taxon>Oxalobacteraceae</taxon>
        <taxon>Telluria group</taxon>
        <taxon>Massilia</taxon>
    </lineage>
</organism>
<proteinExistence type="predicted"/>
<name>A0A7X3G3D1_9BURK</name>
<comment type="caution">
    <text evidence="2">The sequence shown here is derived from an EMBL/GenBank/DDBJ whole genome shotgun (WGS) entry which is preliminary data.</text>
</comment>
<dbReference type="RefSeq" id="WP_160410109.1">
    <property type="nucleotide sequence ID" value="NZ_WSES01000007.1"/>
</dbReference>
<accession>A0A7X3G3D1</accession>
<feature type="signal peptide" evidence="1">
    <location>
        <begin position="1"/>
        <end position="25"/>
    </location>
</feature>
<evidence type="ECO:0000256" key="1">
    <source>
        <dbReference type="SAM" id="SignalP"/>
    </source>
</evidence>
<dbReference type="Proteomes" id="UP000443353">
    <property type="component" value="Unassembled WGS sequence"/>
</dbReference>
<protein>
    <submittedName>
        <fullName evidence="2">DUF1329 domain-containing protein</fullName>
    </submittedName>
</protein>
<dbReference type="Gene3D" id="2.50.20.10">
    <property type="entry name" value="Lipoprotein localisation LolA/LolB/LppX"/>
    <property type="match status" value="1"/>
</dbReference>
<dbReference type="EMBL" id="WSES01000007">
    <property type="protein sequence ID" value="MVW62955.1"/>
    <property type="molecule type" value="Genomic_DNA"/>
</dbReference>